<dbReference type="PROSITE" id="PS51096">
    <property type="entry name" value="PTS_EIIA_TYPE_4"/>
    <property type="match status" value="1"/>
</dbReference>
<dbReference type="Proteomes" id="UP000661607">
    <property type="component" value="Unassembled WGS sequence"/>
</dbReference>
<evidence type="ECO:0000256" key="5">
    <source>
        <dbReference type="ARBA" id="ARBA00046577"/>
    </source>
</evidence>
<comment type="caution">
    <text evidence="7">The sequence shown here is derived from an EMBL/GenBank/DDBJ whole genome shotgun (WGS) entry which is preliminary data.</text>
</comment>
<comment type="function">
    <text evidence="2">Component of the dihydroxyacetone kinase complex, which is responsible for the phosphoenolpyruvate (PEP)-dependent phosphorylation of dihydroxyacetone. DhaM serves as the phosphoryl donor. Is phosphorylated by phosphoenolpyruvate in an EI- and HPr-dependent reaction, and a phosphorelay system on histidine residues finally leads to phosphoryl transfer to DhaL and dihydroxyacetone.</text>
</comment>
<dbReference type="Pfam" id="PF03610">
    <property type="entry name" value="EIIA-man"/>
    <property type="match status" value="1"/>
</dbReference>
<evidence type="ECO:0000256" key="4">
    <source>
        <dbReference type="ARBA" id="ARBA00022679"/>
    </source>
</evidence>
<comment type="subunit">
    <text evidence="5">Homodimer. The dihydroxyacetone kinase complex is composed of a homodimer of DhaM, a homodimer of DhaK and the subunit DhaL.</text>
</comment>
<accession>A0ABR9KGU5</accession>
<evidence type="ECO:0000256" key="1">
    <source>
        <dbReference type="ARBA" id="ARBA00001113"/>
    </source>
</evidence>
<keyword evidence="7" id="KW-0418">Kinase</keyword>
<evidence type="ECO:0000256" key="3">
    <source>
        <dbReference type="ARBA" id="ARBA00012095"/>
    </source>
</evidence>
<dbReference type="InterPro" id="IPR004701">
    <property type="entry name" value="PTS_EIIA_man-typ"/>
</dbReference>
<comment type="catalytic activity">
    <reaction evidence="1">
        <text>dihydroxyacetone + phosphoenolpyruvate = dihydroxyacetone phosphate + pyruvate</text>
        <dbReference type="Rhea" id="RHEA:18381"/>
        <dbReference type="ChEBI" id="CHEBI:15361"/>
        <dbReference type="ChEBI" id="CHEBI:16016"/>
        <dbReference type="ChEBI" id="CHEBI:57642"/>
        <dbReference type="ChEBI" id="CHEBI:58702"/>
        <dbReference type="EC" id="2.7.1.121"/>
    </reaction>
</comment>
<dbReference type="GO" id="GO:0016301">
    <property type="term" value="F:kinase activity"/>
    <property type="evidence" value="ECO:0007669"/>
    <property type="project" value="UniProtKB-KW"/>
</dbReference>
<reference evidence="7 8" key="1">
    <citation type="submission" date="2020-10" db="EMBL/GenBank/DDBJ databases">
        <title>Sequencing the genomes of 1000 actinobacteria strains.</title>
        <authorList>
            <person name="Klenk H.-P."/>
        </authorList>
    </citation>
    <scope>NUCLEOTIDE SEQUENCE [LARGE SCALE GENOMIC DNA]</scope>
    <source>
        <strain evidence="7 8">DSM 43748</strain>
    </source>
</reference>
<keyword evidence="4" id="KW-0808">Transferase</keyword>
<dbReference type="RefSeq" id="WP_318781836.1">
    <property type="nucleotide sequence ID" value="NZ_BAAASY010000020.1"/>
</dbReference>
<feature type="domain" description="PTS EIIA type-4" evidence="6">
    <location>
        <begin position="4"/>
        <end position="127"/>
    </location>
</feature>
<dbReference type="EC" id="2.7.1.121" evidence="3"/>
<dbReference type="InterPro" id="IPR036662">
    <property type="entry name" value="PTS_EIIA_man-typ_sf"/>
</dbReference>
<evidence type="ECO:0000259" key="6">
    <source>
        <dbReference type="PROSITE" id="PS51096"/>
    </source>
</evidence>
<name>A0ABR9KGU5_9ACTN</name>
<dbReference type="PANTHER" id="PTHR38594:SF1">
    <property type="entry name" value="PEP-DEPENDENT DIHYDROXYACETONE KINASE, PHOSPHORYL DONOR SUBUNIT DHAM"/>
    <property type="match status" value="1"/>
</dbReference>
<protein>
    <recommendedName>
        <fullName evidence="3">phosphoenolpyruvate--glycerone phosphotransferase</fullName>
        <ecNumber evidence="3">2.7.1.121</ecNumber>
    </recommendedName>
</protein>
<dbReference type="NCBIfam" id="TIGR02364">
    <property type="entry name" value="dha_pts"/>
    <property type="match status" value="1"/>
</dbReference>
<evidence type="ECO:0000313" key="7">
    <source>
        <dbReference type="EMBL" id="MBE1561248.1"/>
    </source>
</evidence>
<keyword evidence="8" id="KW-1185">Reference proteome</keyword>
<dbReference type="SUPFAM" id="SSF53062">
    <property type="entry name" value="PTS system fructose IIA component-like"/>
    <property type="match status" value="1"/>
</dbReference>
<dbReference type="InterPro" id="IPR039643">
    <property type="entry name" value="DhaM"/>
</dbReference>
<dbReference type="InterPro" id="IPR012844">
    <property type="entry name" value="DhaM_N"/>
</dbReference>
<evidence type="ECO:0000313" key="8">
    <source>
        <dbReference type="Proteomes" id="UP000661607"/>
    </source>
</evidence>
<dbReference type="Gene3D" id="3.40.50.510">
    <property type="entry name" value="Phosphotransferase system, mannose-type IIA component"/>
    <property type="match status" value="1"/>
</dbReference>
<dbReference type="PANTHER" id="PTHR38594">
    <property type="entry name" value="PEP-DEPENDENT DIHYDROXYACETONE KINASE, PHOSPHORYL DONOR SUBUNIT DHAM"/>
    <property type="match status" value="1"/>
</dbReference>
<evidence type="ECO:0000256" key="2">
    <source>
        <dbReference type="ARBA" id="ARBA00002788"/>
    </source>
</evidence>
<gene>
    <name evidence="7" type="ORF">H4W81_004027</name>
</gene>
<sequence>MSGVVGVVLVSHSAALAGEAARLAREIAGTGARVAAAGGTEDGALGTSADLIERAIAEVDQGEGVILIPDLGSSVLTARLLEEPGKVVLADVPFVEGAVAAAVSAAAGAPLAQVLSAAEDARTYRKL</sequence>
<proteinExistence type="predicted"/>
<dbReference type="EMBL" id="JADBEF010000001">
    <property type="protein sequence ID" value="MBE1561248.1"/>
    <property type="molecule type" value="Genomic_DNA"/>
</dbReference>
<organism evidence="7 8">
    <name type="scientific">Nonomuraea africana</name>
    <dbReference type="NCBI Taxonomy" id="46171"/>
    <lineage>
        <taxon>Bacteria</taxon>
        <taxon>Bacillati</taxon>
        <taxon>Actinomycetota</taxon>
        <taxon>Actinomycetes</taxon>
        <taxon>Streptosporangiales</taxon>
        <taxon>Streptosporangiaceae</taxon>
        <taxon>Nonomuraea</taxon>
    </lineage>
</organism>